<gene>
    <name evidence="1" type="ORF">ALP42_200161</name>
</gene>
<dbReference type="Proteomes" id="UP000268636">
    <property type="component" value="Unassembled WGS sequence"/>
</dbReference>
<organism evidence="1 2">
    <name type="scientific">Pseudomonas savastanoi pv. nerii</name>
    <dbReference type="NCBI Taxonomy" id="360921"/>
    <lineage>
        <taxon>Bacteria</taxon>
        <taxon>Pseudomonadati</taxon>
        <taxon>Pseudomonadota</taxon>
        <taxon>Gammaproteobacteria</taxon>
        <taxon>Pseudomonadales</taxon>
        <taxon>Pseudomonadaceae</taxon>
        <taxon>Pseudomonas</taxon>
    </lineage>
</organism>
<reference evidence="1 2" key="1">
    <citation type="submission" date="2018-08" db="EMBL/GenBank/DDBJ databases">
        <title>Recombination of ecologically and evolutionarily significant loci maintains genetic cohesion in the Pseudomonas syringae species complex.</title>
        <authorList>
            <person name="Dillon M."/>
            <person name="Thakur S."/>
            <person name="Almeida R.N.D."/>
            <person name="Weir B.S."/>
            <person name="Guttman D.S."/>
        </authorList>
    </citation>
    <scope>NUCLEOTIDE SEQUENCE [LARGE SCALE GENOMIC DNA]</scope>
    <source>
        <strain evidence="1 2">ICMP 13786</strain>
    </source>
</reference>
<dbReference type="EMBL" id="RBTN01000155">
    <property type="protein sequence ID" value="RMT76163.1"/>
    <property type="molecule type" value="Genomic_DNA"/>
</dbReference>
<dbReference type="AlphaFoldDB" id="A0A3M5NWP9"/>
<sequence length="64" mass="7064">MATLAEIELLQRCAPARLVVNEVQCVNGLVDATNFSDGLGQSCRSLIDLQGAHDSHRWHQAKFE</sequence>
<comment type="caution">
    <text evidence="1">The sequence shown here is derived from an EMBL/GenBank/DDBJ whole genome shotgun (WGS) entry which is preliminary data.</text>
</comment>
<protein>
    <submittedName>
        <fullName evidence="1">Uncharacterized protein</fullName>
    </submittedName>
</protein>
<evidence type="ECO:0000313" key="2">
    <source>
        <dbReference type="Proteomes" id="UP000268636"/>
    </source>
</evidence>
<proteinExistence type="predicted"/>
<name>A0A3M5NWP9_PSESS</name>
<accession>A0A3M5NWP9</accession>
<evidence type="ECO:0000313" key="1">
    <source>
        <dbReference type="EMBL" id="RMT76163.1"/>
    </source>
</evidence>